<evidence type="ECO:0000259" key="4">
    <source>
        <dbReference type="Pfam" id="PF00251"/>
    </source>
</evidence>
<dbReference type="SUPFAM" id="SSF75005">
    <property type="entry name" value="Arabinanase/levansucrase/invertase"/>
    <property type="match status" value="1"/>
</dbReference>
<evidence type="ECO:0000313" key="6">
    <source>
        <dbReference type="Proteomes" id="UP000034098"/>
    </source>
</evidence>
<dbReference type="InterPro" id="IPR023296">
    <property type="entry name" value="Glyco_hydro_beta-prop_sf"/>
</dbReference>
<feature type="domain" description="Glycosyl hydrolase family 32 N-terminal" evidence="4">
    <location>
        <begin position="19"/>
        <end position="235"/>
    </location>
</feature>
<dbReference type="PATRIC" id="fig|69370.6.peg.3521"/>
<dbReference type="GO" id="GO:0004553">
    <property type="term" value="F:hydrolase activity, hydrolyzing O-glycosyl compounds"/>
    <property type="evidence" value="ECO:0007669"/>
    <property type="project" value="InterPro"/>
</dbReference>
<dbReference type="InterPro" id="IPR050551">
    <property type="entry name" value="Fructan_Metab_Enzymes"/>
</dbReference>
<dbReference type="Gene3D" id="2.115.10.20">
    <property type="entry name" value="Glycosyl hydrolase domain, family 43"/>
    <property type="match status" value="1"/>
</dbReference>
<protein>
    <recommendedName>
        <fullName evidence="4">Glycosyl hydrolase family 32 N-terminal domain-containing protein</fullName>
    </recommendedName>
</protein>
<evidence type="ECO:0000256" key="1">
    <source>
        <dbReference type="ARBA" id="ARBA00009902"/>
    </source>
</evidence>
<sequence length="321" mass="35778">MFDLPDSWVWDYWFADDGEHYHLFFLYASRALHDPEARHYRASIGHAVSTDLVEWTQVADALVRSDAPAFDELATWTGSVVRHPDGTWFMFYTGATLAPDGQNVQRIGYATSPDLFTWTKAGGPVLEAKEPWYEKLSSGAWHDEAFRDPWVFADPDGNGWHMLITARAPEGPVDGRGVIGHAWSADLRTWELREPLSAPSVEGFGQLEVLQAEIVDGRPVVIFSCLKEQSTDSRRAAAAGTWAVPAESLVGPFDIDAAYPLTDERLYVGRLLQRRSDGEWLLFAFRNIGEDGQFVGGVTDPMPVRWDGGRLVRHEAVAVSA</sequence>
<gene>
    <name evidence="5" type="ORF">RS82_03457</name>
</gene>
<comment type="caution">
    <text evidence="5">The sequence shown here is derived from an EMBL/GenBank/DDBJ whole genome shotgun (WGS) entry which is preliminary data.</text>
</comment>
<dbReference type="SMART" id="SM00640">
    <property type="entry name" value="Glyco_32"/>
    <property type="match status" value="1"/>
</dbReference>
<evidence type="ECO:0000313" key="5">
    <source>
        <dbReference type="EMBL" id="KJL40841.1"/>
    </source>
</evidence>
<name>A0A0M2H8E6_MICTR</name>
<dbReference type="RefSeq" id="WP_045301586.1">
    <property type="nucleotide sequence ID" value="NZ_JYJA01000039.1"/>
</dbReference>
<keyword evidence="6" id="KW-1185">Reference proteome</keyword>
<dbReference type="Pfam" id="PF00251">
    <property type="entry name" value="Glyco_hydro_32N"/>
    <property type="match status" value="1"/>
</dbReference>
<dbReference type="CDD" id="cd18609">
    <property type="entry name" value="GH32-like"/>
    <property type="match status" value="1"/>
</dbReference>
<dbReference type="InterPro" id="IPR001362">
    <property type="entry name" value="Glyco_hydro_32"/>
</dbReference>
<evidence type="ECO:0000256" key="3">
    <source>
        <dbReference type="ARBA" id="ARBA00023295"/>
    </source>
</evidence>
<dbReference type="GO" id="GO:0005975">
    <property type="term" value="P:carbohydrate metabolic process"/>
    <property type="evidence" value="ECO:0007669"/>
    <property type="project" value="InterPro"/>
</dbReference>
<dbReference type="PANTHER" id="PTHR31953">
    <property type="entry name" value="BETA-FRUCTOFURANOSIDASE, INSOLUBLE ISOENZYME CWINV1-RELATED"/>
    <property type="match status" value="1"/>
</dbReference>
<dbReference type="Proteomes" id="UP000034098">
    <property type="component" value="Unassembled WGS sequence"/>
</dbReference>
<dbReference type="InterPro" id="IPR013148">
    <property type="entry name" value="Glyco_hydro_32_N"/>
</dbReference>
<keyword evidence="3" id="KW-0326">Glycosidase</keyword>
<evidence type="ECO:0000256" key="2">
    <source>
        <dbReference type="ARBA" id="ARBA00022801"/>
    </source>
</evidence>
<proteinExistence type="inferred from homology"/>
<dbReference type="OrthoDB" id="9759709at2"/>
<comment type="similarity">
    <text evidence="1">Belongs to the glycosyl hydrolase 32 family.</text>
</comment>
<organism evidence="5 6">
    <name type="scientific">Microbacterium trichothecenolyticum</name>
    <name type="common">Aureobacterium trichothecenolyticum</name>
    <dbReference type="NCBI Taxonomy" id="69370"/>
    <lineage>
        <taxon>Bacteria</taxon>
        <taxon>Bacillati</taxon>
        <taxon>Actinomycetota</taxon>
        <taxon>Actinomycetes</taxon>
        <taxon>Micrococcales</taxon>
        <taxon>Microbacteriaceae</taxon>
        <taxon>Microbacterium</taxon>
    </lineage>
</organism>
<dbReference type="EMBL" id="JYJA01000039">
    <property type="protein sequence ID" value="KJL40841.1"/>
    <property type="molecule type" value="Genomic_DNA"/>
</dbReference>
<accession>A0A0M2H8E6</accession>
<keyword evidence="2" id="KW-0378">Hydrolase</keyword>
<dbReference type="AlphaFoldDB" id="A0A0M2H8E6"/>
<reference evidence="5 6" key="1">
    <citation type="submission" date="2015-02" db="EMBL/GenBank/DDBJ databases">
        <title>Draft genome sequences of ten Microbacterium spp. with emphasis on heavy metal contaminated environments.</title>
        <authorList>
            <person name="Corretto E."/>
        </authorList>
    </citation>
    <scope>NUCLEOTIDE SEQUENCE [LARGE SCALE GENOMIC DNA]</scope>
    <source>
        <strain evidence="5 6">DSM 8608</strain>
    </source>
</reference>